<gene>
    <name evidence="1" type="ORF">SLEP1_g23008</name>
</gene>
<name>A0AAV5JH39_9ROSI</name>
<proteinExistence type="predicted"/>
<dbReference type="EMBL" id="BPVZ01000035">
    <property type="protein sequence ID" value="GKV11788.1"/>
    <property type="molecule type" value="Genomic_DNA"/>
</dbReference>
<protein>
    <submittedName>
        <fullName evidence="1">Uncharacterized protein</fullName>
    </submittedName>
</protein>
<reference evidence="1 2" key="1">
    <citation type="journal article" date="2021" name="Commun. Biol.">
        <title>The genome of Shorea leprosula (Dipterocarpaceae) highlights the ecological relevance of drought in aseasonal tropical rainforests.</title>
        <authorList>
            <person name="Ng K.K.S."/>
            <person name="Kobayashi M.J."/>
            <person name="Fawcett J.A."/>
            <person name="Hatakeyama M."/>
            <person name="Paape T."/>
            <person name="Ng C.H."/>
            <person name="Ang C.C."/>
            <person name="Tnah L.H."/>
            <person name="Lee C.T."/>
            <person name="Nishiyama T."/>
            <person name="Sese J."/>
            <person name="O'Brien M.J."/>
            <person name="Copetti D."/>
            <person name="Mohd Noor M.I."/>
            <person name="Ong R.C."/>
            <person name="Putra M."/>
            <person name="Sireger I.Z."/>
            <person name="Indrioko S."/>
            <person name="Kosugi Y."/>
            <person name="Izuno A."/>
            <person name="Isagi Y."/>
            <person name="Lee S.L."/>
            <person name="Shimizu K.K."/>
        </authorList>
    </citation>
    <scope>NUCLEOTIDE SEQUENCE [LARGE SCALE GENOMIC DNA]</scope>
    <source>
        <strain evidence="1">214</strain>
    </source>
</reference>
<dbReference type="AlphaFoldDB" id="A0AAV5JH39"/>
<comment type="caution">
    <text evidence="1">The sequence shown here is derived from an EMBL/GenBank/DDBJ whole genome shotgun (WGS) entry which is preliminary data.</text>
</comment>
<accession>A0AAV5JH39</accession>
<sequence>MDIGKWCNSGGEIIQLGRYYDDNDNNDRLVNSPFCFRLNKKLRWKELWMKFKEKKIRKFLKFFKSPAPVAQLTYDPYTYSQNFDQGLSWDEPENLSRSFSVRFADPSLVFLKNKAV</sequence>
<keyword evidence="2" id="KW-1185">Reference proteome</keyword>
<organism evidence="1 2">
    <name type="scientific">Rubroshorea leprosula</name>
    <dbReference type="NCBI Taxonomy" id="152421"/>
    <lineage>
        <taxon>Eukaryota</taxon>
        <taxon>Viridiplantae</taxon>
        <taxon>Streptophyta</taxon>
        <taxon>Embryophyta</taxon>
        <taxon>Tracheophyta</taxon>
        <taxon>Spermatophyta</taxon>
        <taxon>Magnoliopsida</taxon>
        <taxon>eudicotyledons</taxon>
        <taxon>Gunneridae</taxon>
        <taxon>Pentapetalae</taxon>
        <taxon>rosids</taxon>
        <taxon>malvids</taxon>
        <taxon>Malvales</taxon>
        <taxon>Dipterocarpaceae</taxon>
        <taxon>Rubroshorea</taxon>
    </lineage>
</organism>
<evidence type="ECO:0000313" key="1">
    <source>
        <dbReference type="EMBL" id="GKV11788.1"/>
    </source>
</evidence>
<dbReference type="PANTHER" id="PTHR33168">
    <property type="entry name" value="STRESS INDUCED PROTEIN-RELATED"/>
    <property type="match status" value="1"/>
</dbReference>
<evidence type="ECO:0000313" key="2">
    <source>
        <dbReference type="Proteomes" id="UP001054252"/>
    </source>
</evidence>
<dbReference type="Proteomes" id="UP001054252">
    <property type="component" value="Unassembled WGS sequence"/>
</dbReference>